<dbReference type="InParanoid" id="D8UE85"/>
<protein>
    <recommendedName>
        <fullName evidence="6">F-box domain-containing protein</fullName>
    </recommendedName>
</protein>
<evidence type="ECO:0000313" key="4">
    <source>
        <dbReference type="EMBL" id="EFJ41962.1"/>
    </source>
</evidence>
<feature type="compositionally biased region" description="Pro residues" evidence="1">
    <location>
        <begin position="251"/>
        <end position="269"/>
    </location>
</feature>
<keyword evidence="5" id="KW-1185">Reference proteome</keyword>
<feature type="region of interest" description="Disordered" evidence="1">
    <location>
        <begin position="217"/>
        <end position="269"/>
    </location>
</feature>
<keyword evidence="2" id="KW-1133">Transmembrane helix</keyword>
<sequence>MVLLRLARSFLLLLSPARRQDPHLSSEHEQIENQINDQHQLEDSSRLSSSSSSSSGLSSGHPKSANFFGAGTGAPGNKKNKNHSGGSGTSRAPLTSLPQPLLQSILISAAGSAGGAVRSCRALRDAWRSALSDPVLAAKFLVNRHGRGAAAIYAYSGSFGGGGGDDSGGGGGTIFRALLRGLPLERHDEAALAFVRALASEGAVGLVATAAAAPLPLPPSPTGGQQLHPLLVPLPPLQPPLQHQEPLPQLEAPPPPLQPQQLPPPPLPPAPVQEPYQLRALLGGGGGGGDDGQEALVALLRGAARANHAAVVRELVNAGAPTLAVVAAMQAACWCGNEPLVRQLLQAVGLVRNGIDGVVAPEHLHDTNAAELTAAAAAAATWTAAEHWSEADARLLLAPPLAAASQGRTPRHVAVLELLLAAGADPRVSGSEALVRACAAGGTAAIRLLLRAGADPRASRCRPLVAAAEVLRVRATAQLIATGSYSYSDLSAAARELLVPPLVSRCASLAALLLPWLTVGALLLTASAPVVFACVLLCLWNGLWVVSALSVVGYGLGLALAAAAVGLAAGMALAAWATSTALLLQFLVRALLRRSAMDGAAAAAAAAAAATAAAAAAAGQAAAAAAAAAPTADL</sequence>
<feature type="transmembrane region" description="Helical" evidence="2">
    <location>
        <begin position="604"/>
        <end position="629"/>
    </location>
</feature>
<keyword evidence="2" id="KW-0472">Membrane</keyword>
<dbReference type="Proteomes" id="UP000001058">
    <property type="component" value="Unassembled WGS sequence"/>
</dbReference>
<dbReference type="SMART" id="SM00248">
    <property type="entry name" value="ANK"/>
    <property type="match status" value="3"/>
</dbReference>
<feature type="compositionally biased region" description="Low complexity" evidence="1">
    <location>
        <begin position="46"/>
        <end position="60"/>
    </location>
</feature>
<dbReference type="GeneID" id="9622731"/>
<feature type="chain" id="PRO_5003124422" description="F-box domain-containing protein" evidence="3">
    <location>
        <begin position="20"/>
        <end position="634"/>
    </location>
</feature>
<dbReference type="InterPro" id="IPR036770">
    <property type="entry name" value="Ankyrin_rpt-contain_sf"/>
</dbReference>
<feature type="transmembrane region" description="Helical" evidence="2">
    <location>
        <begin position="513"/>
        <end position="536"/>
    </location>
</feature>
<feature type="transmembrane region" description="Helical" evidence="2">
    <location>
        <begin position="573"/>
        <end position="592"/>
    </location>
</feature>
<accession>D8UE85</accession>
<keyword evidence="2" id="KW-0812">Transmembrane</keyword>
<dbReference type="InterPro" id="IPR002110">
    <property type="entry name" value="Ankyrin_rpt"/>
</dbReference>
<feature type="transmembrane region" description="Helical" evidence="2">
    <location>
        <begin position="543"/>
        <end position="567"/>
    </location>
</feature>
<name>D8UE85_VOLCA</name>
<feature type="compositionally biased region" description="Low complexity" evidence="1">
    <location>
        <begin position="240"/>
        <end position="250"/>
    </location>
</feature>
<keyword evidence="3" id="KW-0732">Signal</keyword>
<dbReference type="SUPFAM" id="SSF48403">
    <property type="entry name" value="Ankyrin repeat"/>
    <property type="match status" value="1"/>
</dbReference>
<feature type="compositionally biased region" description="Low complexity" evidence="1">
    <location>
        <begin position="222"/>
        <end position="231"/>
    </location>
</feature>
<evidence type="ECO:0008006" key="6">
    <source>
        <dbReference type="Google" id="ProtNLM"/>
    </source>
</evidence>
<evidence type="ECO:0000256" key="3">
    <source>
        <dbReference type="SAM" id="SignalP"/>
    </source>
</evidence>
<dbReference type="Gene3D" id="1.25.40.20">
    <property type="entry name" value="Ankyrin repeat-containing domain"/>
    <property type="match status" value="1"/>
</dbReference>
<organism evidence="5">
    <name type="scientific">Volvox carteri f. nagariensis</name>
    <dbReference type="NCBI Taxonomy" id="3068"/>
    <lineage>
        <taxon>Eukaryota</taxon>
        <taxon>Viridiplantae</taxon>
        <taxon>Chlorophyta</taxon>
        <taxon>core chlorophytes</taxon>
        <taxon>Chlorophyceae</taxon>
        <taxon>CS clade</taxon>
        <taxon>Chlamydomonadales</taxon>
        <taxon>Volvocaceae</taxon>
        <taxon>Volvox</taxon>
    </lineage>
</organism>
<gene>
    <name evidence="4" type="ORF">VOLCADRAFT_98019</name>
</gene>
<dbReference type="OrthoDB" id="560140at2759"/>
<dbReference type="EMBL" id="GL378388">
    <property type="protein sequence ID" value="EFJ41962.1"/>
    <property type="molecule type" value="Genomic_DNA"/>
</dbReference>
<dbReference type="RefSeq" id="XP_002956999.1">
    <property type="nucleotide sequence ID" value="XM_002956953.1"/>
</dbReference>
<evidence type="ECO:0000313" key="5">
    <source>
        <dbReference type="Proteomes" id="UP000001058"/>
    </source>
</evidence>
<proteinExistence type="predicted"/>
<feature type="signal peptide" evidence="3">
    <location>
        <begin position="1"/>
        <end position="19"/>
    </location>
</feature>
<evidence type="ECO:0000256" key="2">
    <source>
        <dbReference type="SAM" id="Phobius"/>
    </source>
</evidence>
<dbReference type="AlphaFoldDB" id="D8UE85"/>
<reference evidence="4 5" key="1">
    <citation type="journal article" date="2010" name="Science">
        <title>Genomic analysis of organismal complexity in the multicellular green alga Volvox carteri.</title>
        <authorList>
            <person name="Prochnik S.E."/>
            <person name="Umen J."/>
            <person name="Nedelcu A.M."/>
            <person name="Hallmann A."/>
            <person name="Miller S.M."/>
            <person name="Nishii I."/>
            <person name="Ferris P."/>
            <person name="Kuo A."/>
            <person name="Mitros T."/>
            <person name="Fritz-Laylin L.K."/>
            <person name="Hellsten U."/>
            <person name="Chapman J."/>
            <person name="Simakov O."/>
            <person name="Rensing S.A."/>
            <person name="Terry A."/>
            <person name="Pangilinan J."/>
            <person name="Kapitonov V."/>
            <person name="Jurka J."/>
            <person name="Salamov A."/>
            <person name="Shapiro H."/>
            <person name="Schmutz J."/>
            <person name="Grimwood J."/>
            <person name="Lindquist E."/>
            <person name="Lucas S."/>
            <person name="Grigoriev I.V."/>
            <person name="Schmitt R."/>
            <person name="Kirk D."/>
            <person name="Rokhsar D.S."/>
        </authorList>
    </citation>
    <scope>NUCLEOTIDE SEQUENCE [LARGE SCALE GENOMIC DNA]</scope>
    <source>
        <strain evidence="5">f. Nagariensis / Eve</strain>
    </source>
</reference>
<feature type="region of interest" description="Disordered" evidence="1">
    <location>
        <begin position="36"/>
        <end position="94"/>
    </location>
</feature>
<dbReference type="KEGG" id="vcn:VOLCADRAFT_98019"/>
<evidence type="ECO:0000256" key="1">
    <source>
        <dbReference type="SAM" id="MobiDB-lite"/>
    </source>
</evidence>